<dbReference type="InterPro" id="IPR000504">
    <property type="entry name" value="RRM_dom"/>
</dbReference>
<feature type="region of interest" description="Disordered" evidence="1">
    <location>
        <begin position="29"/>
        <end position="49"/>
    </location>
</feature>
<protein>
    <submittedName>
        <fullName evidence="3">Ubiquitin interaction motif family protein, putative</fullName>
    </submittedName>
</protein>
<feature type="domain" description="RRM" evidence="2">
    <location>
        <begin position="175"/>
        <end position="234"/>
    </location>
</feature>
<dbReference type="Gene3D" id="3.30.70.330">
    <property type="match status" value="1"/>
</dbReference>
<evidence type="ECO:0000256" key="1">
    <source>
        <dbReference type="SAM" id="MobiDB-lite"/>
    </source>
</evidence>
<dbReference type="GeneID" id="14909675"/>
<dbReference type="AlphaFoldDB" id="G0QMS9"/>
<dbReference type="GO" id="GO:0003723">
    <property type="term" value="F:RNA binding"/>
    <property type="evidence" value="ECO:0007669"/>
    <property type="project" value="InterPro"/>
</dbReference>
<organism evidence="3 4">
    <name type="scientific">Ichthyophthirius multifiliis</name>
    <name type="common">White spot disease agent</name>
    <name type="synonym">Ich</name>
    <dbReference type="NCBI Taxonomy" id="5932"/>
    <lineage>
        <taxon>Eukaryota</taxon>
        <taxon>Sar</taxon>
        <taxon>Alveolata</taxon>
        <taxon>Ciliophora</taxon>
        <taxon>Intramacronucleata</taxon>
        <taxon>Oligohymenophorea</taxon>
        <taxon>Hymenostomatida</taxon>
        <taxon>Ophryoglenina</taxon>
        <taxon>Ichthyophthirius</taxon>
    </lineage>
</organism>
<evidence type="ECO:0000313" key="4">
    <source>
        <dbReference type="Proteomes" id="UP000008983"/>
    </source>
</evidence>
<gene>
    <name evidence="3" type="ORF">IMG5_051600</name>
</gene>
<proteinExistence type="predicted"/>
<dbReference type="Pfam" id="PF00076">
    <property type="entry name" value="RRM_1"/>
    <property type="match status" value="1"/>
</dbReference>
<dbReference type="InterPro" id="IPR035979">
    <property type="entry name" value="RBD_domain_sf"/>
</dbReference>
<reference evidence="3 4" key="1">
    <citation type="submission" date="2011-07" db="EMBL/GenBank/DDBJ databases">
        <authorList>
            <person name="Coyne R."/>
            <person name="Brami D."/>
            <person name="Johnson J."/>
            <person name="Hostetler J."/>
            <person name="Hannick L."/>
            <person name="Clark T."/>
            <person name="Cassidy-Hanley D."/>
            <person name="Inman J."/>
        </authorList>
    </citation>
    <scope>NUCLEOTIDE SEQUENCE [LARGE SCALE GENOMIC DNA]</scope>
    <source>
        <strain evidence="3 4">G5</strain>
    </source>
</reference>
<dbReference type="InterPro" id="IPR012677">
    <property type="entry name" value="Nucleotide-bd_a/b_plait_sf"/>
</dbReference>
<evidence type="ECO:0000313" key="3">
    <source>
        <dbReference type="EMBL" id="EGR33482.1"/>
    </source>
</evidence>
<keyword evidence="4" id="KW-1185">Reference proteome</keyword>
<dbReference type="SUPFAM" id="SSF54928">
    <property type="entry name" value="RNA-binding domain, RBD"/>
    <property type="match status" value="1"/>
</dbReference>
<dbReference type="EMBL" id="GL983437">
    <property type="protein sequence ID" value="EGR33482.1"/>
    <property type="molecule type" value="Genomic_DNA"/>
</dbReference>
<dbReference type="OrthoDB" id="377209at2759"/>
<dbReference type="InParanoid" id="G0QMS9"/>
<accession>G0QMS9</accession>
<dbReference type="RefSeq" id="XP_004037468.1">
    <property type="nucleotide sequence ID" value="XM_004037420.1"/>
</dbReference>
<dbReference type="Proteomes" id="UP000008983">
    <property type="component" value="Unassembled WGS sequence"/>
</dbReference>
<sequence length="300" mass="35816">MKPNMQSMPLGNNKPSILDKETKIILDSYEQEFGSEDSQNKPKKTPPIFVRGGVQAADQKTLIEDKDKGAYYTPNMQYFQQTQDEILEQKQDIQKQKKDEKTRYVVDEFFCLLKQKNDKQQFQKQQQTNKEKSIPIIKQLEKRDLFRESFYDTMDNLKRYQSHVSNEHNKQNICLQNLELQQDETFLYSVFNKFGQIQQIKRRAIYFPEQLEAEIICYIKYEDSSSAKKALESLLQQRHQIKMTGRYGEEPESELANLYQMISQQNQSSSFQFQYRIQQPEIIFQQIFHQKGLKIKRKKK</sequence>
<name>G0QMS9_ICHMU</name>
<evidence type="ECO:0000259" key="2">
    <source>
        <dbReference type="Pfam" id="PF00076"/>
    </source>
</evidence>
<dbReference type="CDD" id="cd00590">
    <property type="entry name" value="RRM_SF"/>
    <property type="match status" value="1"/>
</dbReference>
<dbReference type="eggNOG" id="KOG0151">
    <property type="taxonomic scope" value="Eukaryota"/>
</dbReference>